<accession>A0ABW5G4I8</accession>
<evidence type="ECO:0000313" key="3">
    <source>
        <dbReference type="EMBL" id="MFD2422160.1"/>
    </source>
</evidence>
<keyword evidence="1" id="KW-0472">Membrane</keyword>
<keyword evidence="1" id="KW-0812">Transmembrane</keyword>
<protein>
    <submittedName>
        <fullName evidence="3">Transposase family protein</fullName>
    </submittedName>
</protein>
<dbReference type="Proteomes" id="UP001597417">
    <property type="component" value="Unassembled WGS sequence"/>
</dbReference>
<gene>
    <name evidence="3" type="ORF">ACFSXZ_38115</name>
</gene>
<evidence type="ECO:0000256" key="1">
    <source>
        <dbReference type="SAM" id="Phobius"/>
    </source>
</evidence>
<comment type="caution">
    <text evidence="3">The sequence shown here is derived from an EMBL/GenBank/DDBJ whole genome shotgun (WGS) entry which is preliminary data.</text>
</comment>
<evidence type="ECO:0000313" key="4">
    <source>
        <dbReference type="Proteomes" id="UP001597417"/>
    </source>
</evidence>
<dbReference type="RefSeq" id="WP_378271184.1">
    <property type="nucleotide sequence ID" value="NZ_JBHUKR010000025.1"/>
</dbReference>
<organism evidence="3 4">
    <name type="scientific">Amycolatopsis pigmentata</name>
    <dbReference type="NCBI Taxonomy" id="450801"/>
    <lineage>
        <taxon>Bacteria</taxon>
        <taxon>Bacillati</taxon>
        <taxon>Actinomycetota</taxon>
        <taxon>Actinomycetes</taxon>
        <taxon>Pseudonocardiales</taxon>
        <taxon>Pseudonocardiaceae</taxon>
        <taxon>Amycolatopsis</taxon>
    </lineage>
</organism>
<reference evidence="4" key="1">
    <citation type="journal article" date="2019" name="Int. J. Syst. Evol. Microbiol.">
        <title>The Global Catalogue of Microorganisms (GCM) 10K type strain sequencing project: providing services to taxonomists for standard genome sequencing and annotation.</title>
        <authorList>
            <consortium name="The Broad Institute Genomics Platform"/>
            <consortium name="The Broad Institute Genome Sequencing Center for Infectious Disease"/>
            <person name="Wu L."/>
            <person name="Ma J."/>
        </authorList>
    </citation>
    <scope>NUCLEOTIDE SEQUENCE [LARGE SCALE GENOMIC DNA]</scope>
    <source>
        <strain evidence="4">CGMCC 4.7645</strain>
    </source>
</reference>
<sequence length="108" mass="11608">MVSDLRTDLDNPWLRTPAAPVTDGERGGLVEALGRIPDPRNPCGTRYPLAALLAVAVCAVLAGATSFAAIVDWLYDLDEQERARLGFSRGMPAGTTMWRLLPRLDASG</sequence>
<dbReference type="Pfam" id="PF13808">
    <property type="entry name" value="DDE_Tnp_1_assoc"/>
    <property type="match status" value="1"/>
</dbReference>
<keyword evidence="4" id="KW-1185">Reference proteome</keyword>
<feature type="transmembrane region" description="Helical" evidence="1">
    <location>
        <begin position="49"/>
        <end position="75"/>
    </location>
</feature>
<proteinExistence type="predicted"/>
<evidence type="ECO:0000259" key="2">
    <source>
        <dbReference type="Pfam" id="PF13808"/>
    </source>
</evidence>
<name>A0ABW5G4I8_9PSEU</name>
<keyword evidence="1" id="KW-1133">Transmembrane helix</keyword>
<dbReference type="InterPro" id="IPR032806">
    <property type="entry name" value="YbfD_N"/>
</dbReference>
<feature type="domain" description="H repeat-associated protein N-terminal" evidence="2">
    <location>
        <begin position="31"/>
        <end position="106"/>
    </location>
</feature>
<dbReference type="EMBL" id="JBHUKR010000025">
    <property type="protein sequence ID" value="MFD2422160.1"/>
    <property type="molecule type" value="Genomic_DNA"/>
</dbReference>